<keyword evidence="4" id="KW-1185">Reference proteome</keyword>
<evidence type="ECO:0000313" key="3">
    <source>
        <dbReference type="EMBL" id="KAF4612821.1"/>
    </source>
</evidence>
<evidence type="ECO:0000256" key="1">
    <source>
        <dbReference type="SAM" id="MobiDB-lite"/>
    </source>
</evidence>
<feature type="compositionally biased region" description="Basic and acidic residues" evidence="1">
    <location>
        <begin position="80"/>
        <end position="93"/>
    </location>
</feature>
<dbReference type="AlphaFoldDB" id="A0A8H4VJ44"/>
<feature type="signal peptide" evidence="2">
    <location>
        <begin position="1"/>
        <end position="22"/>
    </location>
</feature>
<accession>A0A8H4VJ44</accession>
<organism evidence="3 4">
    <name type="scientific">Cudoniella acicularis</name>
    <dbReference type="NCBI Taxonomy" id="354080"/>
    <lineage>
        <taxon>Eukaryota</taxon>
        <taxon>Fungi</taxon>
        <taxon>Dikarya</taxon>
        <taxon>Ascomycota</taxon>
        <taxon>Pezizomycotina</taxon>
        <taxon>Leotiomycetes</taxon>
        <taxon>Helotiales</taxon>
        <taxon>Tricladiaceae</taxon>
        <taxon>Cudoniella</taxon>
    </lineage>
</organism>
<gene>
    <name evidence="3" type="ORF">G7Y89_g15552</name>
</gene>
<evidence type="ECO:0000256" key="2">
    <source>
        <dbReference type="SAM" id="SignalP"/>
    </source>
</evidence>
<sequence length="114" mass="11987">MHTPSITQLMALALLATPLVSSFTIDGASDISKREYIVSNGSTSISTYANFSQGGNANLAALFARHHTEAQIAAKKAKAGARDVDTREPHHTEAQIAAKKAKAGARDVEGKPIT</sequence>
<evidence type="ECO:0000313" key="4">
    <source>
        <dbReference type="Proteomes" id="UP000566819"/>
    </source>
</evidence>
<dbReference type="OrthoDB" id="4899673at2759"/>
<feature type="region of interest" description="Disordered" evidence="1">
    <location>
        <begin position="79"/>
        <end position="114"/>
    </location>
</feature>
<dbReference type="Proteomes" id="UP000566819">
    <property type="component" value="Unassembled WGS sequence"/>
</dbReference>
<name>A0A8H4VJ44_9HELO</name>
<feature type="chain" id="PRO_5034212947" evidence="2">
    <location>
        <begin position="23"/>
        <end position="114"/>
    </location>
</feature>
<keyword evidence="2" id="KW-0732">Signal</keyword>
<proteinExistence type="predicted"/>
<dbReference type="EMBL" id="JAAMPI010002484">
    <property type="protein sequence ID" value="KAF4612821.1"/>
    <property type="molecule type" value="Genomic_DNA"/>
</dbReference>
<protein>
    <submittedName>
        <fullName evidence="3">Uncharacterized protein</fullName>
    </submittedName>
</protein>
<feature type="compositionally biased region" description="Basic and acidic residues" evidence="1">
    <location>
        <begin position="104"/>
        <end position="114"/>
    </location>
</feature>
<comment type="caution">
    <text evidence="3">The sequence shown here is derived from an EMBL/GenBank/DDBJ whole genome shotgun (WGS) entry which is preliminary data.</text>
</comment>
<reference evidence="3 4" key="1">
    <citation type="submission" date="2020-03" db="EMBL/GenBank/DDBJ databases">
        <title>Draft Genome Sequence of Cudoniella acicularis.</title>
        <authorList>
            <person name="Buettner E."/>
            <person name="Kellner H."/>
        </authorList>
    </citation>
    <scope>NUCLEOTIDE SEQUENCE [LARGE SCALE GENOMIC DNA]</scope>
    <source>
        <strain evidence="3 4">DSM 108380</strain>
    </source>
</reference>